<keyword evidence="3" id="KW-0472">Membrane</keyword>
<dbReference type="InterPro" id="IPR008258">
    <property type="entry name" value="Transglycosylase_SLT_dom_1"/>
</dbReference>
<evidence type="ECO:0000259" key="4">
    <source>
        <dbReference type="Pfam" id="PF01464"/>
    </source>
</evidence>
<dbReference type="PANTHER" id="PTHR31698:SF8">
    <property type="entry name" value="LYSOZYME G-RELATED"/>
    <property type="match status" value="1"/>
</dbReference>
<dbReference type="PANTHER" id="PTHR31698">
    <property type="entry name" value="LYSOZYME G FAMILY MEMBER"/>
    <property type="match status" value="1"/>
</dbReference>
<organism evidence="5 6">
    <name type="scientific">Fodinibius sediminis</name>
    <dbReference type="NCBI Taxonomy" id="1214077"/>
    <lineage>
        <taxon>Bacteria</taxon>
        <taxon>Pseudomonadati</taxon>
        <taxon>Balneolota</taxon>
        <taxon>Balneolia</taxon>
        <taxon>Balneolales</taxon>
        <taxon>Balneolaceae</taxon>
        <taxon>Fodinibius</taxon>
    </lineage>
</organism>
<feature type="transmembrane region" description="Helical" evidence="3">
    <location>
        <begin position="154"/>
        <end position="178"/>
    </location>
</feature>
<reference evidence="5 6" key="1">
    <citation type="submission" date="2017-05" db="EMBL/GenBank/DDBJ databases">
        <authorList>
            <person name="Varghese N."/>
            <person name="Submissions S."/>
        </authorList>
    </citation>
    <scope>NUCLEOTIDE SEQUENCE [LARGE SCALE GENOMIC DNA]</scope>
    <source>
        <strain evidence="5 6">DSM 21194</strain>
    </source>
</reference>
<dbReference type="AlphaFoldDB" id="A0A521FB17"/>
<keyword evidence="3" id="KW-0812">Transmembrane</keyword>
<dbReference type="EMBL" id="FXTH01000027">
    <property type="protein sequence ID" value="SMO92841.1"/>
    <property type="molecule type" value="Genomic_DNA"/>
</dbReference>
<evidence type="ECO:0000313" key="5">
    <source>
        <dbReference type="EMBL" id="SMO92841.1"/>
    </source>
</evidence>
<evidence type="ECO:0000256" key="2">
    <source>
        <dbReference type="ARBA" id="ARBA00031262"/>
    </source>
</evidence>
<dbReference type="SUPFAM" id="SSF53955">
    <property type="entry name" value="Lysozyme-like"/>
    <property type="match status" value="1"/>
</dbReference>
<dbReference type="Gene3D" id="1.10.530.10">
    <property type="match status" value="1"/>
</dbReference>
<gene>
    <name evidence="5" type="ORF">SAMN06265218_1276</name>
</gene>
<keyword evidence="6" id="KW-1185">Reference proteome</keyword>
<evidence type="ECO:0000313" key="6">
    <source>
        <dbReference type="Proteomes" id="UP000317593"/>
    </source>
</evidence>
<protein>
    <recommendedName>
        <fullName evidence="1">Lysozyme g</fullName>
    </recommendedName>
    <alternativeName>
        <fullName evidence="2">1,4-beta-N-acetylmuramidase</fullName>
    </alternativeName>
</protein>
<dbReference type="Pfam" id="PF01464">
    <property type="entry name" value="SLT"/>
    <property type="match status" value="1"/>
</dbReference>
<accession>A0A521FB17</accession>
<sequence length="186" mass="20095">MTNSISISAELTYARIRGLMGYFAEASRRYGVPLALLLAVASRESRMGLALSADGTGDHGNGIGIMQIDRRYHPGFTENHSPFDHQANIDYGAEYLAKLLTQFNGNTGQAVATYNAGPNRVQTAIYAGLPPDSVTTGGDYSHDVQERKKLISGLLGLSQATSLSIYIFPMAAIAFATYNYMTPQHP</sequence>
<dbReference type="OrthoDB" id="1523598at2"/>
<evidence type="ECO:0000256" key="1">
    <source>
        <dbReference type="ARBA" id="ARBA00016485"/>
    </source>
</evidence>
<dbReference type="InterPro" id="IPR023346">
    <property type="entry name" value="Lysozyme-like_dom_sf"/>
</dbReference>
<dbReference type="Proteomes" id="UP000317593">
    <property type="component" value="Unassembled WGS sequence"/>
</dbReference>
<dbReference type="RefSeq" id="WP_142716019.1">
    <property type="nucleotide sequence ID" value="NZ_FXTH01000027.1"/>
</dbReference>
<name>A0A521FB17_9BACT</name>
<evidence type="ECO:0000256" key="3">
    <source>
        <dbReference type="SAM" id="Phobius"/>
    </source>
</evidence>
<proteinExistence type="predicted"/>
<keyword evidence="3" id="KW-1133">Transmembrane helix</keyword>
<feature type="domain" description="Transglycosylase SLT" evidence="4">
    <location>
        <begin position="22"/>
        <end position="125"/>
    </location>
</feature>